<accession>D7FW78</accession>
<feature type="compositionally biased region" description="Acidic residues" evidence="4">
    <location>
        <begin position="131"/>
        <end position="147"/>
    </location>
</feature>
<feature type="compositionally biased region" description="Low complexity" evidence="4">
    <location>
        <begin position="1031"/>
        <end position="1042"/>
    </location>
</feature>
<dbReference type="PROSITE" id="PS50222">
    <property type="entry name" value="EF_HAND_2"/>
    <property type="match status" value="1"/>
</dbReference>
<dbReference type="STRING" id="2880.D7FW78"/>
<feature type="domain" description="EF-hand" evidence="5">
    <location>
        <begin position="182"/>
        <end position="217"/>
    </location>
</feature>
<keyword evidence="3" id="KW-0853">WD repeat</keyword>
<feature type="repeat" description="WD" evidence="3">
    <location>
        <begin position="391"/>
        <end position="423"/>
    </location>
</feature>
<evidence type="ECO:0000256" key="2">
    <source>
        <dbReference type="ARBA" id="ARBA00022837"/>
    </source>
</evidence>
<dbReference type="InterPro" id="IPR018247">
    <property type="entry name" value="EF_Hand_1_Ca_BS"/>
</dbReference>
<feature type="region of interest" description="Disordered" evidence="4">
    <location>
        <begin position="1031"/>
        <end position="1137"/>
    </location>
</feature>
<dbReference type="PROSITE" id="PS50294">
    <property type="entry name" value="WD_REPEATS_REGION"/>
    <property type="match status" value="2"/>
</dbReference>
<feature type="region of interest" description="Disordered" evidence="4">
    <location>
        <begin position="1243"/>
        <end position="1293"/>
    </location>
</feature>
<dbReference type="PANTHER" id="PTHR44324">
    <property type="entry name" value="WD40 REPEAT DOMAIN 95"/>
    <property type="match status" value="1"/>
</dbReference>
<dbReference type="PROSITE" id="PS00018">
    <property type="entry name" value="EF_HAND_1"/>
    <property type="match status" value="1"/>
</dbReference>
<dbReference type="InterPro" id="IPR015943">
    <property type="entry name" value="WD40/YVTN_repeat-like_dom_sf"/>
</dbReference>
<evidence type="ECO:0000256" key="3">
    <source>
        <dbReference type="PROSITE-ProRule" id="PRU00221"/>
    </source>
</evidence>
<feature type="compositionally biased region" description="Gly residues" evidence="4">
    <location>
        <begin position="772"/>
        <end position="787"/>
    </location>
</feature>
<dbReference type="Pfam" id="PF00400">
    <property type="entry name" value="WD40"/>
    <property type="match status" value="4"/>
</dbReference>
<dbReference type="InterPro" id="IPR011992">
    <property type="entry name" value="EF-hand-dom_pair"/>
</dbReference>
<reference evidence="6 7" key="1">
    <citation type="journal article" date="2010" name="Nature">
        <title>The Ectocarpus genome and the independent evolution of multicellularity in brown algae.</title>
        <authorList>
            <person name="Cock J.M."/>
            <person name="Sterck L."/>
            <person name="Rouze P."/>
            <person name="Scornet D."/>
            <person name="Allen A.E."/>
            <person name="Amoutzias G."/>
            <person name="Anthouard V."/>
            <person name="Artiguenave F."/>
            <person name="Aury J.M."/>
            <person name="Badger J.H."/>
            <person name="Beszteri B."/>
            <person name="Billiau K."/>
            <person name="Bonnet E."/>
            <person name="Bothwell J.H."/>
            <person name="Bowler C."/>
            <person name="Boyen C."/>
            <person name="Brownlee C."/>
            <person name="Carrano C.J."/>
            <person name="Charrier B."/>
            <person name="Cho G.Y."/>
            <person name="Coelho S.M."/>
            <person name="Collen J."/>
            <person name="Corre E."/>
            <person name="Da Silva C."/>
            <person name="Delage L."/>
            <person name="Delaroque N."/>
            <person name="Dittami S.M."/>
            <person name="Doulbeau S."/>
            <person name="Elias M."/>
            <person name="Farnham G."/>
            <person name="Gachon C.M."/>
            <person name="Gschloessl B."/>
            <person name="Heesch S."/>
            <person name="Jabbari K."/>
            <person name="Jubin C."/>
            <person name="Kawai H."/>
            <person name="Kimura K."/>
            <person name="Kloareg B."/>
            <person name="Kupper F.C."/>
            <person name="Lang D."/>
            <person name="Le Bail A."/>
            <person name="Leblanc C."/>
            <person name="Lerouge P."/>
            <person name="Lohr M."/>
            <person name="Lopez P.J."/>
            <person name="Martens C."/>
            <person name="Maumus F."/>
            <person name="Michel G."/>
            <person name="Miranda-Saavedra D."/>
            <person name="Morales J."/>
            <person name="Moreau H."/>
            <person name="Motomura T."/>
            <person name="Nagasato C."/>
            <person name="Napoli C.A."/>
            <person name="Nelson D.R."/>
            <person name="Nyvall-Collen P."/>
            <person name="Peters A.F."/>
            <person name="Pommier C."/>
            <person name="Potin P."/>
            <person name="Poulain J."/>
            <person name="Quesneville H."/>
            <person name="Read B."/>
            <person name="Rensing S.A."/>
            <person name="Ritter A."/>
            <person name="Rousvoal S."/>
            <person name="Samanta M."/>
            <person name="Samson G."/>
            <person name="Schroeder D.C."/>
            <person name="Segurens B."/>
            <person name="Strittmatter M."/>
            <person name="Tonon T."/>
            <person name="Tregear J.W."/>
            <person name="Valentin K."/>
            <person name="von Dassow P."/>
            <person name="Yamagishi T."/>
            <person name="Van de Peer Y."/>
            <person name="Wincker P."/>
        </authorList>
    </citation>
    <scope>NUCLEOTIDE SEQUENCE [LARGE SCALE GENOMIC DNA]</scope>
    <source>
        <strain evidence="7">Ec32 / CCAP1310/4</strain>
    </source>
</reference>
<dbReference type="PANTHER" id="PTHR44324:SF4">
    <property type="entry name" value="WD40 REPEAT DOMAIN 95"/>
    <property type="match status" value="1"/>
</dbReference>
<evidence type="ECO:0000313" key="6">
    <source>
        <dbReference type="EMBL" id="CBJ25598.1"/>
    </source>
</evidence>
<dbReference type="InterPro" id="IPR051242">
    <property type="entry name" value="WD-EF-hand_domain"/>
</dbReference>
<dbReference type="PROSITE" id="PS50082">
    <property type="entry name" value="WD_REPEATS_2"/>
    <property type="match status" value="3"/>
</dbReference>
<dbReference type="InterPro" id="IPR002048">
    <property type="entry name" value="EF_hand_dom"/>
</dbReference>
<feature type="region of interest" description="Disordered" evidence="4">
    <location>
        <begin position="728"/>
        <end position="795"/>
    </location>
</feature>
<feature type="region of interest" description="Disordered" evidence="4">
    <location>
        <begin position="118"/>
        <end position="166"/>
    </location>
</feature>
<evidence type="ECO:0000259" key="5">
    <source>
        <dbReference type="PROSITE" id="PS50222"/>
    </source>
</evidence>
<feature type="compositionally biased region" description="Low complexity" evidence="4">
    <location>
        <begin position="1165"/>
        <end position="1178"/>
    </location>
</feature>
<protein>
    <submittedName>
        <fullName evidence="6">Possible ribosome assembly protein 4</fullName>
    </submittedName>
</protein>
<feature type="region of interest" description="Disordered" evidence="4">
    <location>
        <begin position="855"/>
        <end position="923"/>
    </location>
</feature>
<dbReference type="Gene3D" id="2.130.10.10">
    <property type="entry name" value="YVTN repeat-like/Quinoprotein amine dehydrogenase"/>
    <property type="match status" value="3"/>
</dbReference>
<feature type="compositionally biased region" description="Basic and acidic residues" evidence="4">
    <location>
        <begin position="902"/>
        <end position="917"/>
    </location>
</feature>
<dbReference type="SUPFAM" id="SSF50978">
    <property type="entry name" value="WD40 repeat-like"/>
    <property type="match status" value="2"/>
</dbReference>
<feature type="compositionally biased region" description="Polar residues" evidence="4">
    <location>
        <begin position="731"/>
        <end position="746"/>
    </location>
</feature>
<dbReference type="SMART" id="SM00320">
    <property type="entry name" value="WD40"/>
    <property type="match status" value="10"/>
</dbReference>
<keyword evidence="2" id="KW-0106">Calcium</keyword>
<dbReference type="OrthoDB" id="1068471at2759"/>
<evidence type="ECO:0000256" key="4">
    <source>
        <dbReference type="SAM" id="MobiDB-lite"/>
    </source>
</evidence>
<dbReference type="InterPro" id="IPR036322">
    <property type="entry name" value="WD40_repeat_dom_sf"/>
</dbReference>
<evidence type="ECO:0000256" key="1">
    <source>
        <dbReference type="ARBA" id="ARBA00022737"/>
    </source>
</evidence>
<dbReference type="Proteomes" id="UP000002630">
    <property type="component" value="Linkage Group LG02"/>
</dbReference>
<dbReference type="SUPFAM" id="SSF47473">
    <property type="entry name" value="EF-hand"/>
    <property type="match status" value="1"/>
</dbReference>
<feature type="compositionally biased region" description="Basic and acidic residues" evidence="4">
    <location>
        <begin position="40"/>
        <end position="58"/>
    </location>
</feature>
<feature type="region of interest" description="Disordered" evidence="4">
    <location>
        <begin position="1163"/>
        <end position="1201"/>
    </location>
</feature>
<gene>
    <name evidence="6" type="primary">WD40</name>
    <name evidence="6" type="ORF">Esi_0003_0302</name>
</gene>
<feature type="region of interest" description="Disordered" evidence="4">
    <location>
        <begin position="40"/>
        <end position="62"/>
    </location>
</feature>
<dbReference type="EMBL" id="FN648486">
    <property type="protein sequence ID" value="CBJ25598.1"/>
    <property type="molecule type" value="Genomic_DNA"/>
</dbReference>
<evidence type="ECO:0000313" key="7">
    <source>
        <dbReference type="Proteomes" id="UP000002630"/>
    </source>
</evidence>
<feature type="repeat" description="WD" evidence="3">
    <location>
        <begin position="349"/>
        <end position="390"/>
    </location>
</feature>
<dbReference type="InterPro" id="IPR001680">
    <property type="entry name" value="WD40_rpt"/>
</dbReference>
<keyword evidence="7" id="KW-1185">Reference proteome</keyword>
<feature type="repeat" description="WD" evidence="3">
    <location>
        <begin position="433"/>
        <end position="474"/>
    </location>
</feature>
<feature type="compositionally biased region" description="Basic and acidic residues" evidence="4">
    <location>
        <begin position="1105"/>
        <end position="1118"/>
    </location>
</feature>
<name>D7FW78_ECTSI</name>
<dbReference type="EMBL" id="FN649727">
    <property type="protein sequence ID" value="CBJ25598.1"/>
    <property type="molecule type" value="Genomic_DNA"/>
</dbReference>
<feature type="compositionally biased region" description="Low complexity" evidence="4">
    <location>
        <begin position="889"/>
        <end position="898"/>
    </location>
</feature>
<sequence length="1293" mass="140221">MKGSGFNGHLELPKPSRQLIGVRSHDELHTLLRARQQEVVRKEGADPAADLRRQEEKGALSPRSLYQKNKIAREQLSLQLLMHLNGEQMASIKAEFHAHDDEVDLEDFCDIMERHQPENLVVTNSGGSDGGDSDGEGDGHENDDDPTDGGAGGRANKKDAGGGAGGGGVGIGGGKVVFTREEVISNLVELFKEVDINGDGMMEWDEFTRFVVVKAQLHHAQMSIDQLAEYRQGSRQVEVVSYNRSCETVEQLCYIPGSHQLAVIQVPLTMAYCGDHHTLVTASADMTLLQWYLDDIPSIKHFTLKSRWPTKHAAMSMCWSSSHRLLYSGTTAGSIQGWDIGERQEMVTLKGHSDIVMGMMVMSSLDNLVSASLDTSIRVWDTYTQKPVQTLQGHNKGVHSLSYSSQYRCLVSAGFDHEAHVWSPFVNSLLNRLKGHHASLVGCQAVEGTPELITADSSGVVKLWDLRTFHCVQTFQANNDGEMPKDKASTSCFVHFKMPPLRSNQEQDEHRLVLARGKRLLPFDQYRCKTEAITDDFAVTCACFNHTSLTILTATEKTVKIWDAVGGILKGVFKGITGADITAVCLDDRERKFILGNAKGEVAVYNFRNGAKMKDLDTQAGPIAGLIYCARRCNPEDGILIWGFGTGRQEHVLAHGKAEGLVSSVASLVFLDPHPLLLATYSDGTIRLWGVKGSPLKGLMVLMFPNQPPKEALFWGGEDAEYPLLRLPPSTAKNPPTEQKLGTTGADQGGQEPIGETKEDTTTTATSEVDGRGVGKGVALGSIGQGGETPTQEEEDEQAFSTWRVHPRMTPRKDQALQVISTTWDPESACLFTGDETGRLRCWSLRKVLGALGAESTRESAAEEGQASSQECETEATESLGPGGRRDGAGAVAAGEAGSLLRTEDSGARRGSTESRRKSSVSLTMSPLSVTRVTKHMVDFLWGAESAHEDSIGLVVLVSTDPPALLTSGADRCVKAWRLDGRPQGMLLQGLAPHAPNPRWSFSVNVEALAQAENAEARTVLSAMKERAANNRLAAQEAAEAARFPDPDPQRRYHHHHHYHHQQQHRRKRSSTGGVSLPPAEPSPLKQAQLLRQRKENTAAMARAAVEKGSKIGGDGRSDGQPMPEAEVSEGGSEVTFTSSREVMRHAALQAMSESMGNYRKSDSCSDWTSSTSSSRSSYTRFKGRPSVVPPAPGRRRGRPAAGLSAVVDRVGKLLDQAESFSAEHTNRFGGRRSNLSDFAQGALLADPRRIPPPSTKKSADTAMTFRSAVLGETASGSGGGSQASKSEPRGGR</sequence>
<dbReference type="GO" id="GO:0005509">
    <property type="term" value="F:calcium ion binding"/>
    <property type="evidence" value="ECO:0007669"/>
    <property type="project" value="InterPro"/>
</dbReference>
<keyword evidence="1" id="KW-0677">Repeat</keyword>
<feature type="compositionally biased region" description="Basic residues" evidence="4">
    <location>
        <begin position="1052"/>
        <end position="1070"/>
    </location>
</feature>
<proteinExistence type="predicted"/>
<dbReference type="InParanoid" id="D7FW78"/>
<organism evidence="6 7">
    <name type="scientific">Ectocarpus siliculosus</name>
    <name type="common">Brown alga</name>
    <name type="synonym">Conferva siliculosa</name>
    <dbReference type="NCBI Taxonomy" id="2880"/>
    <lineage>
        <taxon>Eukaryota</taxon>
        <taxon>Sar</taxon>
        <taxon>Stramenopiles</taxon>
        <taxon>Ochrophyta</taxon>
        <taxon>PX clade</taxon>
        <taxon>Phaeophyceae</taxon>
        <taxon>Ectocarpales</taxon>
        <taxon>Ectocarpaceae</taxon>
        <taxon>Ectocarpus</taxon>
    </lineage>
</organism>